<dbReference type="Gene3D" id="3.40.50.2000">
    <property type="entry name" value="Glycogen Phosphorylase B"/>
    <property type="match status" value="2"/>
</dbReference>
<sequence length="323" mass="36129">MHSVSCFKDRSLLSKFISTQGFKCAIGIHAWRAGRLLLECPIPFAIVFGGTDLNEHCKDEEKFETMSKVVGEASYIVAFSKPMKKQALLMWPGSKNKIILQPQAVCVAPSGFKLYGYLKQRRNSLLKGCKCSETYLDLESSDLIVFMLVAGLRRVKDPLYLAKVVAEWHKEDRSVHLIIVGPELDSEFASQVKTEVERLPGVTVIQPLLPCDLHAAMQNSFAVVNSSLSEGMASAILESMHLGVPVLARNIPGNSAVIQHKETGLLFDTPEQFVKLARELRESPSLRNYLTTNAKTYVSKHHSLEKESKTYQWLVEKLISYSN</sequence>
<dbReference type="PANTHER" id="PTHR46660">
    <property type="match status" value="1"/>
</dbReference>
<dbReference type="PANTHER" id="PTHR46660:SF2">
    <property type="entry name" value="GLYCOSYLTRANSFERASE 1 DOMAIN-CONTAINING PROTEIN 1"/>
    <property type="match status" value="1"/>
</dbReference>
<protein>
    <submittedName>
        <fullName evidence="3">Glycosyltransferase 1 domain-containing protein 1</fullName>
    </submittedName>
</protein>
<keyword evidence="1" id="KW-0328">Glycosyltransferase</keyword>
<keyword evidence="4" id="KW-1185">Reference proteome</keyword>
<dbReference type="GO" id="GO:0016757">
    <property type="term" value="F:glycosyltransferase activity"/>
    <property type="evidence" value="ECO:0007669"/>
    <property type="project" value="UniProtKB-KW"/>
</dbReference>
<name>A0AAD9VHT6_ACRCE</name>
<evidence type="ECO:0000313" key="3">
    <source>
        <dbReference type="EMBL" id="KAK2574307.1"/>
    </source>
</evidence>
<gene>
    <name evidence="3" type="ORF">P5673_000452</name>
</gene>
<dbReference type="EMBL" id="JARQWQ010000001">
    <property type="protein sequence ID" value="KAK2574307.1"/>
    <property type="molecule type" value="Genomic_DNA"/>
</dbReference>
<dbReference type="InterPro" id="IPR052622">
    <property type="entry name" value="Glycosyltransferase_G1"/>
</dbReference>
<evidence type="ECO:0000256" key="1">
    <source>
        <dbReference type="ARBA" id="ARBA00022676"/>
    </source>
</evidence>
<dbReference type="AlphaFoldDB" id="A0AAD9VHT6"/>
<organism evidence="3 4">
    <name type="scientific">Acropora cervicornis</name>
    <name type="common">Staghorn coral</name>
    <dbReference type="NCBI Taxonomy" id="6130"/>
    <lineage>
        <taxon>Eukaryota</taxon>
        <taxon>Metazoa</taxon>
        <taxon>Cnidaria</taxon>
        <taxon>Anthozoa</taxon>
        <taxon>Hexacorallia</taxon>
        <taxon>Scleractinia</taxon>
        <taxon>Astrocoeniina</taxon>
        <taxon>Acroporidae</taxon>
        <taxon>Acropora</taxon>
    </lineage>
</organism>
<accession>A0AAD9VHT6</accession>
<feature type="domain" description="Glycosyl transferase family 1" evidence="2">
    <location>
        <begin position="142"/>
        <end position="295"/>
    </location>
</feature>
<dbReference type="CDD" id="cd03801">
    <property type="entry name" value="GT4_PimA-like"/>
    <property type="match status" value="1"/>
</dbReference>
<dbReference type="SUPFAM" id="SSF53756">
    <property type="entry name" value="UDP-Glycosyltransferase/glycogen phosphorylase"/>
    <property type="match status" value="1"/>
</dbReference>
<dbReference type="Pfam" id="PF00534">
    <property type="entry name" value="Glycos_transf_1"/>
    <property type="match status" value="1"/>
</dbReference>
<evidence type="ECO:0000259" key="2">
    <source>
        <dbReference type="Pfam" id="PF00534"/>
    </source>
</evidence>
<proteinExistence type="predicted"/>
<comment type="caution">
    <text evidence="3">The sequence shown here is derived from an EMBL/GenBank/DDBJ whole genome shotgun (WGS) entry which is preliminary data.</text>
</comment>
<reference evidence="3" key="1">
    <citation type="journal article" date="2023" name="G3 (Bethesda)">
        <title>Whole genome assembly and annotation of the endangered Caribbean coral Acropora cervicornis.</title>
        <authorList>
            <person name="Selwyn J.D."/>
            <person name="Vollmer S.V."/>
        </authorList>
    </citation>
    <scope>NUCLEOTIDE SEQUENCE</scope>
    <source>
        <strain evidence="3">K2</strain>
    </source>
</reference>
<dbReference type="InterPro" id="IPR001296">
    <property type="entry name" value="Glyco_trans_1"/>
</dbReference>
<evidence type="ECO:0000313" key="4">
    <source>
        <dbReference type="Proteomes" id="UP001249851"/>
    </source>
</evidence>
<keyword evidence="1" id="KW-0808">Transferase</keyword>
<reference evidence="3" key="2">
    <citation type="journal article" date="2023" name="Science">
        <title>Genomic signatures of disease resistance in endangered staghorn corals.</title>
        <authorList>
            <person name="Vollmer S.V."/>
            <person name="Selwyn J.D."/>
            <person name="Despard B.A."/>
            <person name="Roesel C.L."/>
        </authorList>
    </citation>
    <scope>NUCLEOTIDE SEQUENCE</scope>
    <source>
        <strain evidence="3">K2</strain>
    </source>
</reference>
<dbReference type="Proteomes" id="UP001249851">
    <property type="component" value="Unassembled WGS sequence"/>
</dbReference>